<dbReference type="AlphaFoldDB" id="A0A9W8UQT8"/>
<name>A0A9W8UQT8_AKAMU</name>
<comment type="caution">
    <text evidence="2">The sequence shown here is derived from an EMBL/GenBank/DDBJ whole genome shotgun (WGS) entry which is preliminary data.</text>
</comment>
<organism evidence="2 3">
    <name type="scientific">Akanthomyces muscarius</name>
    <name type="common">Entomopathogenic fungus</name>
    <name type="synonym">Lecanicillium muscarium</name>
    <dbReference type="NCBI Taxonomy" id="2231603"/>
    <lineage>
        <taxon>Eukaryota</taxon>
        <taxon>Fungi</taxon>
        <taxon>Dikarya</taxon>
        <taxon>Ascomycota</taxon>
        <taxon>Pezizomycotina</taxon>
        <taxon>Sordariomycetes</taxon>
        <taxon>Hypocreomycetidae</taxon>
        <taxon>Hypocreales</taxon>
        <taxon>Cordycipitaceae</taxon>
        <taxon>Akanthomyces</taxon>
    </lineage>
</organism>
<gene>
    <name evidence="2" type="ORF">LMH87_008364</name>
</gene>
<feature type="region of interest" description="Disordered" evidence="1">
    <location>
        <begin position="1"/>
        <end position="21"/>
    </location>
</feature>
<dbReference type="KEGG" id="amus:LMH87_008364"/>
<proteinExistence type="predicted"/>
<reference evidence="2" key="1">
    <citation type="journal article" date="2023" name="Access Microbiol">
        <title>De-novo genome assembly for Akanthomyces muscarius, a biocontrol agent of insect agricultural pests.</title>
        <authorList>
            <person name="Erdos Z."/>
            <person name="Studholme D.J."/>
            <person name="Raymond B."/>
            <person name="Sharma M."/>
        </authorList>
    </citation>
    <scope>NUCLEOTIDE SEQUENCE</scope>
    <source>
        <strain evidence="2">Ve6</strain>
    </source>
</reference>
<dbReference type="Proteomes" id="UP001144673">
    <property type="component" value="Unassembled WGS sequence"/>
</dbReference>
<feature type="region of interest" description="Disordered" evidence="1">
    <location>
        <begin position="33"/>
        <end position="60"/>
    </location>
</feature>
<keyword evidence="3" id="KW-1185">Reference proteome</keyword>
<feature type="compositionally biased region" description="Basic and acidic residues" evidence="1">
    <location>
        <begin position="43"/>
        <end position="52"/>
    </location>
</feature>
<evidence type="ECO:0000313" key="2">
    <source>
        <dbReference type="EMBL" id="KAJ4159464.1"/>
    </source>
</evidence>
<evidence type="ECO:0000313" key="3">
    <source>
        <dbReference type="Proteomes" id="UP001144673"/>
    </source>
</evidence>
<protein>
    <submittedName>
        <fullName evidence="2">Uncharacterized protein</fullName>
    </submittedName>
</protein>
<accession>A0A9W8UQT8</accession>
<dbReference type="RefSeq" id="XP_056057463.1">
    <property type="nucleotide sequence ID" value="XM_056197536.1"/>
</dbReference>
<evidence type="ECO:0000256" key="1">
    <source>
        <dbReference type="SAM" id="MobiDB-lite"/>
    </source>
</evidence>
<dbReference type="EMBL" id="JAJHUN010000005">
    <property type="protein sequence ID" value="KAJ4159464.1"/>
    <property type="molecule type" value="Genomic_DNA"/>
</dbReference>
<dbReference type="GeneID" id="80895523"/>
<sequence>MNSETDTRGSGPALEAYSHGGWSSAAEAVAKLPPEYPHRTTRLVRDAGKRAGADGSADPAECCMAGELVDEGSPEK</sequence>